<dbReference type="Gene3D" id="3.40.50.1240">
    <property type="entry name" value="Phosphoglycerate mutase-like"/>
    <property type="match status" value="1"/>
</dbReference>
<reference evidence="2 3" key="1">
    <citation type="submission" date="2024-09" db="EMBL/GenBank/DDBJ databases">
        <authorList>
            <person name="Sun Q."/>
            <person name="Mori K."/>
        </authorList>
    </citation>
    <scope>NUCLEOTIDE SEQUENCE [LARGE SCALE GENOMIC DNA]</scope>
    <source>
        <strain evidence="2 3">CGMCC 1.12926</strain>
    </source>
</reference>
<dbReference type="NCBIfam" id="TIGR03162">
    <property type="entry name" value="ribazole_cobC"/>
    <property type="match status" value="1"/>
</dbReference>
<dbReference type="Proteomes" id="UP001589734">
    <property type="component" value="Unassembled WGS sequence"/>
</dbReference>
<dbReference type="InterPro" id="IPR050275">
    <property type="entry name" value="PGM_Phosphatase"/>
</dbReference>
<gene>
    <name evidence="2" type="primary">cobC</name>
    <name evidence="2" type="ORF">ACFFLS_03345</name>
</gene>
<dbReference type="PANTHER" id="PTHR48100">
    <property type="entry name" value="BROAD-SPECIFICITY PHOSPHATASE YOR283W-RELATED"/>
    <property type="match status" value="1"/>
</dbReference>
<comment type="caution">
    <text evidence="2">The sequence shown here is derived from an EMBL/GenBank/DDBJ whole genome shotgun (WGS) entry which is preliminary data.</text>
</comment>
<dbReference type="PANTHER" id="PTHR48100:SF59">
    <property type="entry name" value="ADENOSYLCOBALAMIN_ALPHA-RIBAZOLE PHOSPHATASE"/>
    <property type="match status" value="1"/>
</dbReference>
<evidence type="ECO:0000256" key="1">
    <source>
        <dbReference type="NCBIfam" id="TIGR03162"/>
    </source>
</evidence>
<dbReference type="InterPro" id="IPR029033">
    <property type="entry name" value="His_PPase_superfam"/>
</dbReference>
<keyword evidence="3" id="KW-1185">Reference proteome</keyword>
<protein>
    <recommendedName>
        <fullName evidence="1">Alpha-ribazole phosphatase</fullName>
        <ecNumber evidence="1">3.1.3.73</ecNumber>
    </recommendedName>
</protein>
<evidence type="ECO:0000313" key="3">
    <source>
        <dbReference type="Proteomes" id="UP001589734"/>
    </source>
</evidence>
<dbReference type="SMART" id="SM00855">
    <property type="entry name" value="PGAM"/>
    <property type="match status" value="1"/>
</dbReference>
<dbReference type="InterPro" id="IPR017578">
    <property type="entry name" value="Ribazole_CobC"/>
</dbReference>
<accession>A0ABV6BKU0</accession>
<dbReference type="GO" id="GO:0043755">
    <property type="term" value="F:alpha-ribazole phosphatase activity"/>
    <property type="evidence" value="ECO:0007669"/>
    <property type="project" value="UniProtKB-EC"/>
</dbReference>
<dbReference type="CDD" id="cd07067">
    <property type="entry name" value="HP_PGM_like"/>
    <property type="match status" value="1"/>
</dbReference>
<organism evidence="2 3">
    <name type="scientific">Flavobacterium procerum</name>
    <dbReference type="NCBI Taxonomy" id="1455569"/>
    <lineage>
        <taxon>Bacteria</taxon>
        <taxon>Pseudomonadati</taxon>
        <taxon>Bacteroidota</taxon>
        <taxon>Flavobacteriia</taxon>
        <taxon>Flavobacteriales</taxon>
        <taxon>Flavobacteriaceae</taxon>
        <taxon>Flavobacterium</taxon>
    </lineage>
</organism>
<sequence>MEIYLVRHTETVCEKGICYGQTDVNLAEPFDAVFEKILSKLPSEAILFSSPLKRCVILAKHIQKNIKIVSYEEDERLKEMNFGDWEMRKWDDIPPEQLNPWMEDFVTIPVSNGESFTVLHQRVIHFLSDKLSESEIPVIIVAHAGVIRSILCHHTSTALKDAFNSKVDFGEVIRIKL</sequence>
<dbReference type="EMBL" id="JBHLYW010000003">
    <property type="protein sequence ID" value="MFC0076060.1"/>
    <property type="molecule type" value="Genomic_DNA"/>
</dbReference>
<dbReference type="InterPro" id="IPR013078">
    <property type="entry name" value="His_Pase_superF_clade-1"/>
</dbReference>
<dbReference type="EC" id="3.1.3.73" evidence="1"/>
<keyword evidence="2" id="KW-0378">Hydrolase</keyword>
<dbReference type="Pfam" id="PF00300">
    <property type="entry name" value="His_Phos_1"/>
    <property type="match status" value="1"/>
</dbReference>
<proteinExistence type="predicted"/>
<name>A0ABV6BKU0_9FLAO</name>
<evidence type="ECO:0000313" key="2">
    <source>
        <dbReference type="EMBL" id="MFC0076060.1"/>
    </source>
</evidence>
<dbReference type="RefSeq" id="WP_379683222.1">
    <property type="nucleotide sequence ID" value="NZ_JBHLYW010000003.1"/>
</dbReference>
<dbReference type="SUPFAM" id="SSF53254">
    <property type="entry name" value="Phosphoglycerate mutase-like"/>
    <property type="match status" value="1"/>
</dbReference>